<evidence type="ECO:0000256" key="1">
    <source>
        <dbReference type="SAM" id="MobiDB-lite"/>
    </source>
</evidence>
<accession>A0A842I9L8</accession>
<dbReference type="AlphaFoldDB" id="A0A842I9L8"/>
<dbReference type="Proteomes" id="UP000555411">
    <property type="component" value="Unassembled WGS sequence"/>
</dbReference>
<evidence type="ECO:0000256" key="2">
    <source>
        <dbReference type="SAM" id="Phobius"/>
    </source>
</evidence>
<name>A0A842I9L8_9RHOB</name>
<keyword evidence="2" id="KW-0472">Membrane</keyword>
<gene>
    <name evidence="3" type="ORF">H7F16_13555</name>
</gene>
<reference evidence="3 4" key="1">
    <citation type="journal article" date="2017" name="Int. J. Syst. Evol. Microbiol.">
        <title>Gemmobacter straminiformis sp. nov., isolated from an artificial fountain.</title>
        <authorList>
            <person name="Kang J.Y."/>
            <person name="Kim M.J."/>
            <person name="Chun J."/>
            <person name="Son K.P."/>
            <person name="Jahng K.Y."/>
        </authorList>
    </citation>
    <scope>NUCLEOTIDE SEQUENCE [LARGE SCALE GENOMIC DNA]</scope>
    <source>
        <strain evidence="3 4">CAM-8</strain>
    </source>
</reference>
<dbReference type="Pfam" id="PF07963">
    <property type="entry name" value="N_methyl"/>
    <property type="match status" value="1"/>
</dbReference>
<keyword evidence="2" id="KW-0812">Transmembrane</keyword>
<comment type="caution">
    <text evidence="3">The sequence shown here is derived from an EMBL/GenBank/DDBJ whole genome shotgun (WGS) entry which is preliminary data.</text>
</comment>
<keyword evidence="2" id="KW-1133">Transmembrane helix</keyword>
<evidence type="ECO:0000313" key="3">
    <source>
        <dbReference type="EMBL" id="MBC2836540.1"/>
    </source>
</evidence>
<dbReference type="EMBL" id="JACLQD010000004">
    <property type="protein sequence ID" value="MBC2836540.1"/>
    <property type="molecule type" value="Genomic_DNA"/>
</dbReference>
<dbReference type="NCBIfam" id="TIGR02532">
    <property type="entry name" value="IV_pilin_GFxxxE"/>
    <property type="match status" value="1"/>
</dbReference>
<organism evidence="3 4">
    <name type="scientific">Paragemmobacter straminiformis</name>
    <dbReference type="NCBI Taxonomy" id="2045119"/>
    <lineage>
        <taxon>Bacteria</taxon>
        <taxon>Pseudomonadati</taxon>
        <taxon>Pseudomonadota</taxon>
        <taxon>Alphaproteobacteria</taxon>
        <taxon>Rhodobacterales</taxon>
        <taxon>Paracoccaceae</taxon>
        <taxon>Paragemmobacter</taxon>
    </lineage>
</organism>
<feature type="region of interest" description="Disordered" evidence="1">
    <location>
        <begin position="1"/>
        <end position="22"/>
    </location>
</feature>
<feature type="transmembrane region" description="Helical" evidence="2">
    <location>
        <begin position="33"/>
        <end position="55"/>
    </location>
</feature>
<protein>
    <submittedName>
        <fullName evidence="3">Prepilin-type N-terminal cleavage/methylation domain-containing protein</fullName>
    </submittedName>
</protein>
<dbReference type="PROSITE" id="PS00409">
    <property type="entry name" value="PROKAR_NTER_METHYL"/>
    <property type="match status" value="1"/>
</dbReference>
<proteinExistence type="predicted"/>
<keyword evidence="4" id="KW-1185">Reference proteome</keyword>
<dbReference type="RefSeq" id="WP_185798168.1">
    <property type="nucleotide sequence ID" value="NZ_JACLQD010000004.1"/>
</dbReference>
<dbReference type="InterPro" id="IPR012902">
    <property type="entry name" value="N_methyl_site"/>
</dbReference>
<evidence type="ECO:0000313" key="4">
    <source>
        <dbReference type="Proteomes" id="UP000555411"/>
    </source>
</evidence>
<sequence>MPTARNTAPISPRPPAASPCGPSAEQGFSLVEVLAALALSTMMLVAAFDTFATFARVADRQARSTAARNLARVLLAEGSAGQGDVRGLVWQADTQRLSQNLARRDLAIRGPNGPVLSLSVLELPQAAP</sequence>